<dbReference type="Proteomes" id="UP001243375">
    <property type="component" value="Unassembled WGS sequence"/>
</dbReference>
<protein>
    <submittedName>
        <fullName evidence="1">Uncharacterized protein</fullName>
    </submittedName>
</protein>
<keyword evidence="2" id="KW-1185">Reference proteome</keyword>
<accession>A0ACC2WXE9</accession>
<gene>
    <name evidence="1" type="ORF">QFC22_005128</name>
</gene>
<dbReference type="EMBL" id="JASBWU010000015">
    <property type="protein sequence ID" value="KAJ9115985.1"/>
    <property type="molecule type" value="Genomic_DNA"/>
</dbReference>
<organism evidence="1 2">
    <name type="scientific">Naganishia vaughanmartiniae</name>
    <dbReference type="NCBI Taxonomy" id="1424756"/>
    <lineage>
        <taxon>Eukaryota</taxon>
        <taxon>Fungi</taxon>
        <taxon>Dikarya</taxon>
        <taxon>Basidiomycota</taxon>
        <taxon>Agaricomycotina</taxon>
        <taxon>Tremellomycetes</taxon>
        <taxon>Filobasidiales</taxon>
        <taxon>Filobasidiaceae</taxon>
        <taxon>Naganishia</taxon>
    </lineage>
</organism>
<comment type="caution">
    <text evidence="1">The sequence shown here is derived from an EMBL/GenBank/DDBJ whole genome shotgun (WGS) entry which is preliminary data.</text>
</comment>
<name>A0ACC2WXE9_9TREE</name>
<evidence type="ECO:0000313" key="1">
    <source>
        <dbReference type="EMBL" id="KAJ9115985.1"/>
    </source>
</evidence>
<reference evidence="1" key="1">
    <citation type="submission" date="2023-04" db="EMBL/GenBank/DDBJ databases">
        <title>Draft Genome sequencing of Naganishia species isolated from polar environments using Oxford Nanopore Technology.</title>
        <authorList>
            <person name="Leo P."/>
            <person name="Venkateswaran K."/>
        </authorList>
    </citation>
    <scope>NUCLEOTIDE SEQUENCE</scope>
    <source>
        <strain evidence="1">MNA-CCFEE 5425</strain>
    </source>
</reference>
<proteinExistence type="predicted"/>
<evidence type="ECO:0000313" key="2">
    <source>
        <dbReference type="Proteomes" id="UP001243375"/>
    </source>
</evidence>
<sequence length="87" mass="9517">MEVCTTLGMLTPEQARALKNAGLSAYNHNLDTSREFYPSVITTRSYEDRLATLQAVREAGISVCSGGILGLGEKDEDRVGLIWEVAR</sequence>